<dbReference type="InterPro" id="IPR046758">
    <property type="entry name" value="Sey1/RHD3-like_3HB"/>
</dbReference>
<name>A0A8H3HB01_9AGAM</name>
<protein>
    <recommendedName>
        <fullName evidence="1">Sey1/RHD3-like three-helix bundle domain-containing protein</fullName>
    </recommendedName>
</protein>
<dbReference type="PANTHER" id="PTHR45923">
    <property type="entry name" value="PROTEIN SEY1"/>
    <property type="match status" value="1"/>
</dbReference>
<dbReference type="EMBL" id="CAJMWZ010004590">
    <property type="protein sequence ID" value="CAE6492823.1"/>
    <property type="molecule type" value="Genomic_DNA"/>
</dbReference>
<dbReference type="AlphaFoldDB" id="A0A8H3HB01"/>
<evidence type="ECO:0000313" key="2">
    <source>
        <dbReference type="EMBL" id="CAE6492823.1"/>
    </source>
</evidence>
<dbReference type="GO" id="GO:0005783">
    <property type="term" value="C:endoplasmic reticulum"/>
    <property type="evidence" value="ECO:0007669"/>
    <property type="project" value="TreeGrafter"/>
</dbReference>
<feature type="domain" description="Sey1/RHD3-like three-helix bundle" evidence="1">
    <location>
        <begin position="134"/>
        <end position="202"/>
    </location>
</feature>
<dbReference type="InterPro" id="IPR008803">
    <property type="entry name" value="RHD3/Sey1"/>
</dbReference>
<reference evidence="2" key="1">
    <citation type="submission" date="2021-01" db="EMBL/GenBank/DDBJ databases">
        <authorList>
            <person name="Kaushik A."/>
        </authorList>
    </citation>
    <scope>NUCLEOTIDE SEQUENCE</scope>
    <source>
        <strain evidence="2">Type strain: AG8-Rh-89/</strain>
    </source>
</reference>
<dbReference type="PANTHER" id="PTHR45923:SF2">
    <property type="entry name" value="PROTEIN SEY1"/>
    <property type="match status" value="1"/>
</dbReference>
<sequence>MGLPKTVFEVNLGVFGKAESSQKMMFLFVIRDHIGATPLDNLSATLQVDMQKIWDALVKTEVRRGVLVVVMRITSPGPCALALVSPAVDLRLHGTICGPFICSCNEIAAVALSESDTESKSTRQRIESDNVVEGLGGMMGTWKGNALTHFDRGASWYHTGVYQRKCADLLLQLDTKLRPFLGPVKNLHKTCLNGSLEEVKIEGYSFADVVGGAREKGPTSRDGWAYDDELSSLQQRFGVVADQLKADEAKKMINSVEEESLPLDFNRRLGFNTTEEENEPCLAPLCRRAWLAYRAKVDEQTSDNVLIDILRTHFEERSSYDAGTPAIESQLSFPDTNEM</sequence>
<evidence type="ECO:0000259" key="1">
    <source>
        <dbReference type="Pfam" id="PF20428"/>
    </source>
</evidence>
<dbReference type="Proteomes" id="UP000663850">
    <property type="component" value="Unassembled WGS sequence"/>
</dbReference>
<comment type="caution">
    <text evidence="2">The sequence shown here is derived from an EMBL/GenBank/DDBJ whole genome shotgun (WGS) entry which is preliminary data.</text>
</comment>
<dbReference type="GO" id="GO:0016320">
    <property type="term" value="P:endoplasmic reticulum membrane fusion"/>
    <property type="evidence" value="ECO:0007669"/>
    <property type="project" value="TreeGrafter"/>
</dbReference>
<organism evidence="2 3">
    <name type="scientific">Rhizoctonia solani</name>
    <dbReference type="NCBI Taxonomy" id="456999"/>
    <lineage>
        <taxon>Eukaryota</taxon>
        <taxon>Fungi</taxon>
        <taxon>Dikarya</taxon>
        <taxon>Basidiomycota</taxon>
        <taxon>Agaricomycotina</taxon>
        <taxon>Agaricomycetes</taxon>
        <taxon>Cantharellales</taxon>
        <taxon>Ceratobasidiaceae</taxon>
        <taxon>Rhizoctonia</taxon>
    </lineage>
</organism>
<evidence type="ECO:0000313" key="3">
    <source>
        <dbReference type="Proteomes" id="UP000663850"/>
    </source>
</evidence>
<accession>A0A8H3HB01</accession>
<dbReference type="GO" id="GO:0003924">
    <property type="term" value="F:GTPase activity"/>
    <property type="evidence" value="ECO:0007669"/>
    <property type="project" value="TreeGrafter"/>
</dbReference>
<dbReference type="Pfam" id="PF20428">
    <property type="entry name" value="Sey1_3HB"/>
    <property type="match status" value="1"/>
</dbReference>
<proteinExistence type="predicted"/>
<dbReference type="Pfam" id="PF05879">
    <property type="entry name" value="RHD3_GTPase"/>
    <property type="match status" value="1"/>
</dbReference>
<gene>
    <name evidence="2" type="ORF">RDB_LOCUS86784</name>
</gene>